<dbReference type="AlphaFoldDB" id="A0A914CQA7"/>
<dbReference type="WBParaSite" id="ACRNAN_scaffold127.g19434.t1">
    <property type="protein sequence ID" value="ACRNAN_scaffold127.g19434.t1"/>
    <property type="gene ID" value="ACRNAN_scaffold127.g19434"/>
</dbReference>
<organism evidence="1 2">
    <name type="scientific">Acrobeloides nanus</name>
    <dbReference type="NCBI Taxonomy" id="290746"/>
    <lineage>
        <taxon>Eukaryota</taxon>
        <taxon>Metazoa</taxon>
        <taxon>Ecdysozoa</taxon>
        <taxon>Nematoda</taxon>
        <taxon>Chromadorea</taxon>
        <taxon>Rhabditida</taxon>
        <taxon>Tylenchina</taxon>
        <taxon>Cephalobomorpha</taxon>
        <taxon>Cephaloboidea</taxon>
        <taxon>Cephalobidae</taxon>
        <taxon>Acrobeloides</taxon>
    </lineage>
</organism>
<name>A0A914CQA7_9BILA</name>
<accession>A0A914CQA7</accession>
<protein>
    <submittedName>
        <fullName evidence="2">Uncharacterized protein</fullName>
    </submittedName>
</protein>
<evidence type="ECO:0000313" key="1">
    <source>
        <dbReference type="Proteomes" id="UP000887540"/>
    </source>
</evidence>
<reference evidence="2" key="1">
    <citation type="submission" date="2022-11" db="UniProtKB">
        <authorList>
            <consortium name="WormBaseParasite"/>
        </authorList>
    </citation>
    <scope>IDENTIFICATION</scope>
</reference>
<proteinExistence type="predicted"/>
<keyword evidence="1" id="KW-1185">Reference proteome</keyword>
<sequence length="419" mass="47050">MQSLRDGKVTVPIDALFNVNKGNCLETCIPDWSEALPKTSGSFEDLWNNINMDQVCLKVDQVQNCLSERQECSSNWNRAIGSFIGSFCKNKGAKESLPCLREQGLEIWSTCDEECKLKESIDGFTHQNTSQEIKIRDSQTANTPISLPIASPICNSSVCFMTCLHKKVNETCSVETDALIETVLKSLVNVDSPHDNNFMLNGLQVFLSKIIPEECRDALRNKNIFVPDPSIQESALQQSVDRTFQGLVKQPSDSLEKISLIDFFKNNSTLNLNSTVDNLKTSESTMDKLNNSEPIPTTTDLNATTSILTTQEPEADLKTSLPIRYNGKQVKLQCRILDNDDHSIFMPSDFRSLVQILQDNAIIKKRDRLVTKDGFRSKDIDNTISENEKEAPYPGKLGNEVTLDPSSFEVNEYYQDHTN</sequence>
<evidence type="ECO:0000313" key="2">
    <source>
        <dbReference type="WBParaSite" id="ACRNAN_scaffold127.g19434.t1"/>
    </source>
</evidence>
<dbReference type="Proteomes" id="UP000887540">
    <property type="component" value="Unplaced"/>
</dbReference>